<keyword evidence="7" id="KW-0812">Transmembrane</keyword>
<dbReference type="PANTHER" id="PTHR13887">
    <property type="entry name" value="GLUTATHIONE S-TRANSFERASE KAPPA"/>
    <property type="match status" value="1"/>
</dbReference>
<dbReference type="GO" id="GO:0016491">
    <property type="term" value="F:oxidoreductase activity"/>
    <property type="evidence" value="ECO:0007669"/>
    <property type="project" value="UniProtKB-KW"/>
</dbReference>
<keyword evidence="5" id="KW-0676">Redox-active center</keyword>
<evidence type="ECO:0000256" key="3">
    <source>
        <dbReference type="ARBA" id="ARBA00023002"/>
    </source>
</evidence>
<comment type="caution">
    <text evidence="9">The sequence shown here is derived from an EMBL/GenBank/DDBJ whole genome shotgun (WGS) entry which is preliminary data.</text>
</comment>
<keyword evidence="4" id="KW-1015">Disulfide bond</keyword>
<evidence type="ECO:0000256" key="6">
    <source>
        <dbReference type="SAM" id="MobiDB-lite"/>
    </source>
</evidence>
<evidence type="ECO:0000256" key="7">
    <source>
        <dbReference type="SAM" id="Phobius"/>
    </source>
</evidence>
<dbReference type="PROSITE" id="PS51352">
    <property type="entry name" value="THIOREDOXIN_2"/>
    <property type="match status" value="1"/>
</dbReference>
<evidence type="ECO:0000259" key="8">
    <source>
        <dbReference type="PROSITE" id="PS51352"/>
    </source>
</evidence>
<organism evidence="9">
    <name type="scientific">marine sediment metagenome</name>
    <dbReference type="NCBI Taxonomy" id="412755"/>
    <lineage>
        <taxon>unclassified sequences</taxon>
        <taxon>metagenomes</taxon>
        <taxon>ecological metagenomes</taxon>
    </lineage>
</organism>
<keyword evidence="2" id="KW-0732">Signal</keyword>
<evidence type="ECO:0000256" key="2">
    <source>
        <dbReference type="ARBA" id="ARBA00022729"/>
    </source>
</evidence>
<dbReference type="InterPro" id="IPR012336">
    <property type="entry name" value="Thioredoxin-like_fold"/>
</dbReference>
<reference evidence="9" key="1">
    <citation type="journal article" date="2015" name="Nature">
        <title>Complex archaea that bridge the gap between prokaryotes and eukaryotes.</title>
        <authorList>
            <person name="Spang A."/>
            <person name="Saw J.H."/>
            <person name="Jorgensen S.L."/>
            <person name="Zaremba-Niedzwiedzka K."/>
            <person name="Martijn J."/>
            <person name="Lind A.E."/>
            <person name="van Eijk R."/>
            <person name="Schleper C."/>
            <person name="Guy L."/>
            <person name="Ettema T.J."/>
        </authorList>
    </citation>
    <scope>NUCLEOTIDE SEQUENCE</scope>
</reference>
<keyword evidence="7" id="KW-0472">Membrane</keyword>
<dbReference type="SUPFAM" id="SSF52833">
    <property type="entry name" value="Thioredoxin-like"/>
    <property type="match status" value="1"/>
</dbReference>
<dbReference type="Pfam" id="PF13462">
    <property type="entry name" value="Thioredoxin_4"/>
    <property type="match status" value="1"/>
</dbReference>
<feature type="region of interest" description="Disordered" evidence="6">
    <location>
        <begin position="39"/>
        <end position="63"/>
    </location>
</feature>
<evidence type="ECO:0000256" key="4">
    <source>
        <dbReference type="ARBA" id="ARBA00023157"/>
    </source>
</evidence>
<evidence type="ECO:0000256" key="1">
    <source>
        <dbReference type="ARBA" id="ARBA00005791"/>
    </source>
</evidence>
<evidence type="ECO:0000256" key="5">
    <source>
        <dbReference type="ARBA" id="ARBA00023284"/>
    </source>
</evidence>
<sequence>MNETSNRKNLSSLYLPISIIIGAIIITGAIIYTRSPQEETSLDQKSQEAAETTSPSEKESPEKFTIAEKDHIRGDFSAPVTIVEYSDFRCPFCQRFHPTMQQILDDYSGQVRWIYKHFPLDQIHPQARPAAEASECVWEQKGNDGFWQFADLLFENQSKLGESLYRELAVQIGLDSDQFNNCFSSRKYKDKVEADYQEGIKAGVRGTPGSFVNGQSIPGAVPYNTLKAAVDQALIDLE</sequence>
<feature type="transmembrane region" description="Helical" evidence="7">
    <location>
        <begin position="12"/>
        <end position="32"/>
    </location>
</feature>
<accession>A0A0F9UPC4</accession>
<dbReference type="InterPro" id="IPR013766">
    <property type="entry name" value="Thioredoxin_domain"/>
</dbReference>
<dbReference type="Gene3D" id="3.40.30.10">
    <property type="entry name" value="Glutaredoxin"/>
    <property type="match status" value="1"/>
</dbReference>
<dbReference type="PANTHER" id="PTHR13887:SF14">
    <property type="entry name" value="DISULFIDE BOND FORMATION PROTEIN D"/>
    <property type="match status" value="1"/>
</dbReference>
<keyword evidence="7" id="KW-1133">Transmembrane helix</keyword>
<dbReference type="EMBL" id="LAZR01000085">
    <property type="protein sequence ID" value="KKN93509.1"/>
    <property type="molecule type" value="Genomic_DNA"/>
</dbReference>
<dbReference type="AlphaFoldDB" id="A0A0F9UPC4"/>
<proteinExistence type="inferred from homology"/>
<comment type="similarity">
    <text evidence="1">Belongs to the thioredoxin family. DsbA subfamily.</text>
</comment>
<evidence type="ECO:0000313" key="9">
    <source>
        <dbReference type="EMBL" id="KKN93509.1"/>
    </source>
</evidence>
<feature type="domain" description="Thioredoxin" evidence="8">
    <location>
        <begin position="43"/>
        <end position="235"/>
    </location>
</feature>
<gene>
    <name evidence="9" type="ORF">LCGC14_0196980</name>
</gene>
<keyword evidence="3" id="KW-0560">Oxidoreductase</keyword>
<protein>
    <recommendedName>
        <fullName evidence="8">Thioredoxin domain-containing protein</fullName>
    </recommendedName>
</protein>
<dbReference type="InterPro" id="IPR036249">
    <property type="entry name" value="Thioredoxin-like_sf"/>
</dbReference>
<name>A0A0F9UPC4_9ZZZZ</name>